<feature type="transmembrane region" description="Helical" evidence="1">
    <location>
        <begin position="109"/>
        <end position="129"/>
    </location>
</feature>
<keyword evidence="3" id="KW-1185">Reference proteome</keyword>
<accession>A0A0B2ACY3</accession>
<evidence type="ECO:0000313" key="3">
    <source>
        <dbReference type="Proteomes" id="UP000031030"/>
    </source>
</evidence>
<sequence length="146" mass="15273">MALAFALIGYVALVIAGLGLVSLGTDQDVIAARGSGQLPGILGVVLACGAFAGMLWLHIRRGRPSFWAALWIGAGCFLAYLIGVGIGVMVETQDIASGASVVAHISTTWFGAVIGGAAVVAAWCGIALVRTRTRRPRWPWEHDEDE</sequence>
<dbReference type="STRING" id="1348253.LK09_02600"/>
<feature type="transmembrane region" description="Helical" evidence="1">
    <location>
        <begin position="40"/>
        <end position="59"/>
    </location>
</feature>
<dbReference type="AlphaFoldDB" id="A0A0B2ACY3"/>
<protein>
    <submittedName>
        <fullName evidence="2">Uncharacterized protein</fullName>
    </submittedName>
</protein>
<keyword evidence="1" id="KW-1133">Transmembrane helix</keyword>
<dbReference type="Proteomes" id="UP000031030">
    <property type="component" value="Unassembled WGS sequence"/>
</dbReference>
<keyword evidence="1" id="KW-0812">Transmembrane</keyword>
<dbReference type="EMBL" id="JTDK01000002">
    <property type="protein sequence ID" value="KHK99623.1"/>
    <property type="molecule type" value="Genomic_DNA"/>
</dbReference>
<name>A0A0B2ACY3_9MICO</name>
<evidence type="ECO:0000256" key="1">
    <source>
        <dbReference type="SAM" id="Phobius"/>
    </source>
</evidence>
<feature type="transmembrane region" description="Helical" evidence="1">
    <location>
        <begin position="66"/>
        <end position="89"/>
    </location>
</feature>
<reference evidence="2 3" key="1">
    <citation type="submission" date="2014-11" db="EMBL/GenBank/DDBJ databases">
        <title>Genome sequence of Microbacterium mangrovi MUSC 115(T).</title>
        <authorList>
            <person name="Lee L.-H."/>
        </authorList>
    </citation>
    <scope>NUCLEOTIDE SEQUENCE [LARGE SCALE GENOMIC DNA]</scope>
    <source>
        <strain evidence="2 3">MUSC 115</strain>
    </source>
</reference>
<keyword evidence="1" id="KW-0472">Membrane</keyword>
<evidence type="ECO:0000313" key="2">
    <source>
        <dbReference type="EMBL" id="KHK99623.1"/>
    </source>
</evidence>
<gene>
    <name evidence="2" type="ORF">LK09_02600</name>
</gene>
<proteinExistence type="predicted"/>
<comment type="caution">
    <text evidence="2">The sequence shown here is derived from an EMBL/GenBank/DDBJ whole genome shotgun (WGS) entry which is preliminary data.</text>
</comment>
<organism evidence="2 3">
    <name type="scientific">Microbacterium mangrovi</name>
    <dbReference type="NCBI Taxonomy" id="1348253"/>
    <lineage>
        <taxon>Bacteria</taxon>
        <taxon>Bacillati</taxon>
        <taxon>Actinomycetota</taxon>
        <taxon>Actinomycetes</taxon>
        <taxon>Micrococcales</taxon>
        <taxon>Microbacteriaceae</taxon>
        <taxon>Microbacterium</taxon>
    </lineage>
</organism>